<dbReference type="Proteomes" id="UP001153076">
    <property type="component" value="Unassembled WGS sequence"/>
</dbReference>
<accession>A0A9Q1QES4</accession>
<feature type="region of interest" description="Disordered" evidence="1">
    <location>
        <begin position="149"/>
        <end position="175"/>
    </location>
</feature>
<comment type="caution">
    <text evidence="2">The sequence shown here is derived from an EMBL/GenBank/DDBJ whole genome shotgun (WGS) entry which is preliminary data.</text>
</comment>
<name>A0A9Q1QES4_9CARY</name>
<sequence length="221" mass="24979">MVVSDTTRARSRRDKAPITDVLAAHEVQDALKSSRASSHSIGQSLPEREAYIAMDAPKNFMTTMTNTILQTMEAANSTRPLPTFDYLLTTGYEPSYRHAPIWSLHWSDERGADGLGKGTTTAQWGADARRARQAAPGRLATMRMRLRRTQLTPGGRPGLKNKRKPQEPQPTNTALKQYNPQKYYEFHKQQGYITAECKELKNTLYELADKGQLDRFLRRGP</sequence>
<evidence type="ECO:0000313" key="2">
    <source>
        <dbReference type="EMBL" id="KAJ8439079.1"/>
    </source>
</evidence>
<evidence type="ECO:0000313" key="3">
    <source>
        <dbReference type="Proteomes" id="UP001153076"/>
    </source>
</evidence>
<evidence type="ECO:0000256" key="1">
    <source>
        <dbReference type="SAM" id="MobiDB-lite"/>
    </source>
</evidence>
<organism evidence="2 3">
    <name type="scientific">Carnegiea gigantea</name>
    <dbReference type="NCBI Taxonomy" id="171969"/>
    <lineage>
        <taxon>Eukaryota</taxon>
        <taxon>Viridiplantae</taxon>
        <taxon>Streptophyta</taxon>
        <taxon>Embryophyta</taxon>
        <taxon>Tracheophyta</taxon>
        <taxon>Spermatophyta</taxon>
        <taxon>Magnoliopsida</taxon>
        <taxon>eudicotyledons</taxon>
        <taxon>Gunneridae</taxon>
        <taxon>Pentapetalae</taxon>
        <taxon>Caryophyllales</taxon>
        <taxon>Cactineae</taxon>
        <taxon>Cactaceae</taxon>
        <taxon>Cactoideae</taxon>
        <taxon>Echinocereeae</taxon>
        <taxon>Carnegiea</taxon>
    </lineage>
</organism>
<reference evidence="2" key="1">
    <citation type="submission" date="2022-04" db="EMBL/GenBank/DDBJ databases">
        <title>Carnegiea gigantea Genome sequencing and assembly v2.</title>
        <authorList>
            <person name="Copetti D."/>
            <person name="Sanderson M.J."/>
            <person name="Burquez A."/>
            <person name="Wojciechowski M.F."/>
        </authorList>
    </citation>
    <scope>NUCLEOTIDE SEQUENCE</scope>
    <source>
        <strain evidence="2">SGP5-SGP5p</strain>
        <tissue evidence="2">Aerial part</tissue>
    </source>
</reference>
<keyword evidence="3" id="KW-1185">Reference proteome</keyword>
<dbReference type="AlphaFoldDB" id="A0A9Q1QES4"/>
<proteinExistence type="predicted"/>
<gene>
    <name evidence="2" type="ORF">Cgig2_009222</name>
</gene>
<protein>
    <submittedName>
        <fullName evidence="2">Uncharacterized protein</fullName>
    </submittedName>
</protein>
<dbReference type="EMBL" id="JAKOGI010000230">
    <property type="protein sequence ID" value="KAJ8439079.1"/>
    <property type="molecule type" value="Genomic_DNA"/>
</dbReference>